<gene>
    <name evidence="2" type="ORF">DNG_10053</name>
</gene>
<dbReference type="AlphaFoldDB" id="A0AAE8N7V8"/>
<feature type="region of interest" description="Disordered" evidence="1">
    <location>
        <begin position="94"/>
        <end position="119"/>
    </location>
</feature>
<sequence>MLTPETLDSFLCETPLDYLPETFQDAVYITPELDLGSIGIPFASSRGSAATPTGRRSPPSCAPATAMPTRIWPPLVRHVRVTVCRELREAPLQRAAAQPISAGVGPSSSQATRADGLAV</sequence>
<accession>A0AAE8N7V8</accession>
<protein>
    <submittedName>
        <fullName evidence="2">Uncharacterized protein</fullName>
    </submittedName>
</protein>
<comment type="caution">
    <text evidence="2">The sequence shown here is derived from an EMBL/GenBank/DDBJ whole genome shotgun (WGS) entry which is preliminary data.</text>
</comment>
<evidence type="ECO:0000256" key="1">
    <source>
        <dbReference type="SAM" id="MobiDB-lite"/>
    </source>
</evidence>
<name>A0AAE8N7V8_9PEZI</name>
<evidence type="ECO:0000313" key="3">
    <source>
        <dbReference type="Proteomes" id="UP001187682"/>
    </source>
</evidence>
<keyword evidence="3" id="KW-1185">Reference proteome</keyword>
<feature type="region of interest" description="Disordered" evidence="1">
    <location>
        <begin position="46"/>
        <end position="67"/>
    </location>
</feature>
<dbReference type="Proteomes" id="UP001187682">
    <property type="component" value="Unassembled WGS sequence"/>
</dbReference>
<evidence type="ECO:0000313" key="2">
    <source>
        <dbReference type="EMBL" id="SPO07359.1"/>
    </source>
</evidence>
<proteinExistence type="predicted"/>
<dbReference type="EMBL" id="ONZQ02000020">
    <property type="protein sequence ID" value="SPO07359.1"/>
    <property type="molecule type" value="Genomic_DNA"/>
</dbReference>
<organism evidence="2 3">
    <name type="scientific">Cephalotrichum gorgonifer</name>
    <dbReference type="NCBI Taxonomy" id="2041049"/>
    <lineage>
        <taxon>Eukaryota</taxon>
        <taxon>Fungi</taxon>
        <taxon>Dikarya</taxon>
        <taxon>Ascomycota</taxon>
        <taxon>Pezizomycotina</taxon>
        <taxon>Sordariomycetes</taxon>
        <taxon>Hypocreomycetidae</taxon>
        <taxon>Microascales</taxon>
        <taxon>Microascaceae</taxon>
        <taxon>Cephalotrichum</taxon>
    </lineage>
</organism>
<reference evidence="2" key="1">
    <citation type="submission" date="2018-03" db="EMBL/GenBank/DDBJ databases">
        <authorList>
            <person name="Guldener U."/>
        </authorList>
    </citation>
    <scope>NUCLEOTIDE SEQUENCE</scope>
</reference>